<evidence type="ECO:0000256" key="1">
    <source>
        <dbReference type="SAM" id="MobiDB-lite"/>
    </source>
</evidence>
<dbReference type="STRING" id="1802613.A2V54_01810"/>
<sequence>MDSPTLETAPAPERPFPEEVGVAFESVSSEKHPERNEDVVLSDREHGVFGVFDGVSSPAGGETAARLASAVVGEGLKGEPPPSSVETALLQANKAVFEKAQEDPGLKGMGTTASVVKVWQTPEGERKAYLGNVGDSRIYLYRGRELRPLMLDDNLFLALANKSPEETFKLQAALDRISSEADARRLGFTDRKHYYRQTSVITQALGSERGQIKPHTLTIDLQPGDRLLLTSDGIHDNLTTAEMLGILSASPSAEALLRAAQARSRQEEHIRHKKDDMSVVLIEIPS</sequence>
<dbReference type="PANTHER" id="PTHR47992">
    <property type="entry name" value="PROTEIN PHOSPHATASE"/>
    <property type="match status" value="1"/>
</dbReference>
<feature type="region of interest" description="Disordered" evidence="1">
    <location>
        <begin position="1"/>
        <end position="36"/>
    </location>
</feature>
<dbReference type="InterPro" id="IPR036457">
    <property type="entry name" value="PPM-type-like_dom_sf"/>
</dbReference>
<accession>A0A1F4UKI3</accession>
<dbReference type="SMART" id="SM00332">
    <property type="entry name" value="PP2Cc"/>
    <property type="match status" value="1"/>
</dbReference>
<reference evidence="3 4" key="1">
    <citation type="journal article" date="2016" name="Nat. Commun.">
        <title>Thousands of microbial genomes shed light on interconnected biogeochemical processes in an aquifer system.</title>
        <authorList>
            <person name="Anantharaman K."/>
            <person name="Brown C.T."/>
            <person name="Hug L.A."/>
            <person name="Sharon I."/>
            <person name="Castelle C.J."/>
            <person name="Probst A.J."/>
            <person name="Thomas B.C."/>
            <person name="Singh A."/>
            <person name="Wilkins M.J."/>
            <person name="Karaoz U."/>
            <person name="Brodie E.L."/>
            <person name="Williams K.H."/>
            <person name="Hubbard S.S."/>
            <person name="Banfield J.F."/>
        </authorList>
    </citation>
    <scope>NUCLEOTIDE SEQUENCE [LARGE SCALE GENOMIC DNA]</scope>
</reference>
<organism evidence="3 4">
    <name type="scientific">candidate division WWE3 bacterium RBG_19FT_COMBO_53_11</name>
    <dbReference type="NCBI Taxonomy" id="1802613"/>
    <lineage>
        <taxon>Bacteria</taxon>
        <taxon>Katanobacteria</taxon>
    </lineage>
</organism>
<dbReference type="InterPro" id="IPR001932">
    <property type="entry name" value="PPM-type_phosphatase-like_dom"/>
</dbReference>
<dbReference type="Pfam" id="PF13672">
    <property type="entry name" value="PP2C_2"/>
    <property type="match status" value="1"/>
</dbReference>
<dbReference type="SUPFAM" id="SSF81606">
    <property type="entry name" value="PP2C-like"/>
    <property type="match status" value="1"/>
</dbReference>
<evidence type="ECO:0000259" key="2">
    <source>
        <dbReference type="PROSITE" id="PS51746"/>
    </source>
</evidence>
<dbReference type="PROSITE" id="PS51746">
    <property type="entry name" value="PPM_2"/>
    <property type="match status" value="1"/>
</dbReference>
<dbReference type="CDD" id="cd00143">
    <property type="entry name" value="PP2Cc"/>
    <property type="match status" value="1"/>
</dbReference>
<evidence type="ECO:0000313" key="3">
    <source>
        <dbReference type="EMBL" id="OGC44723.1"/>
    </source>
</evidence>
<dbReference type="InterPro" id="IPR015655">
    <property type="entry name" value="PP2C"/>
</dbReference>
<dbReference type="Proteomes" id="UP000176583">
    <property type="component" value="Unassembled WGS sequence"/>
</dbReference>
<dbReference type="AlphaFoldDB" id="A0A1F4UKI3"/>
<evidence type="ECO:0000313" key="4">
    <source>
        <dbReference type="Proteomes" id="UP000176583"/>
    </source>
</evidence>
<dbReference type="SMART" id="SM00331">
    <property type="entry name" value="PP2C_SIG"/>
    <property type="match status" value="1"/>
</dbReference>
<dbReference type="Gene3D" id="3.60.40.10">
    <property type="entry name" value="PPM-type phosphatase domain"/>
    <property type="match status" value="1"/>
</dbReference>
<gene>
    <name evidence="3" type="ORF">A2V54_01810</name>
</gene>
<dbReference type="GO" id="GO:0004722">
    <property type="term" value="F:protein serine/threonine phosphatase activity"/>
    <property type="evidence" value="ECO:0007669"/>
    <property type="project" value="InterPro"/>
</dbReference>
<proteinExistence type="predicted"/>
<dbReference type="EMBL" id="MEUW01000012">
    <property type="protein sequence ID" value="OGC44723.1"/>
    <property type="molecule type" value="Genomic_DNA"/>
</dbReference>
<comment type="caution">
    <text evidence="3">The sequence shown here is derived from an EMBL/GenBank/DDBJ whole genome shotgun (WGS) entry which is preliminary data.</text>
</comment>
<protein>
    <recommendedName>
        <fullName evidence="2">PPM-type phosphatase domain-containing protein</fullName>
    </recommendedName>
</protein>
<feature type="domain" description="PPM-type phosphatase" evidence="2">
    <location>
        <begin position="21"/>
        <end position="284"/>
    </location>
</feature>
<name>A0A1F4UKI3_UNCKA</name>